<dbReference type="Proteomes" id="UP000215703">
    <property type="component" value="Chromosome"/>
</dbReference>
<evidence type="ECO:0000313" key="2">
    <source>
        <dbReference type="Proteomes" id="UP000215703"/>
    </source>
</evidence>
<sequence>MSSPEEDDRREFLRSCGRFASVTPPKITALLSTSLTSSAITTTEGWGRVCLITGELASAGRLDQCIAEAKRYRDNAAEAEQLAELAVTAARRQTLTIIARTYLRAAAQLESIAERLLEAIAEVKSGS</sequence>
<gene>
    <name evidence="1" type="ORF">CIT37_00910</name>
</gene>
<reference evidence="1 2" key="1">
    <citation type="journal article" date="2014" name="Int. J. Syst. Evol. Microbiol.">
        <title>Bradyrhizobium ottawaense sp. nov., a symbiotic nitrogen fixing bacterium from root nodules of soybeans in Canada.</title>
        <authorList>
            <person name="Yu X."/>
            <person name="Cloutier S."/>
            <person name="Tambong J.T."/>
            <person name="Bromfield E.S."/>
        </authorList>
    </citation>
    <scope>NUCLEOTIDE SEQUENCE [LARGE SCALE GENOMIC DNA]</scope>
    <source>
        <strain evidence="1 2">OO99</strain>
    </source>
</reference>
<dbReference type="KEGG" id="bot:CIT37_00910"/>
<proteinExistence type="predicted"/>
<protein>
    <submittedName>
        <fullName evidence="1">Uncharacterized protein</fullName>
    </submittedName>
</protein>
<dbReference type="GeneID" id="92969254"/>
<dbReference type="EMBL" id="CP029425">
    <property type="protein sequence ID" value="AWL91024.1"/>
    <property type="molecule type" value="Genomic_DNA"/>
</dbReference>
<evidence type="ECO:0000313" key="1">
    <source>
        <dbReference type="EMBL" id="AWL91024.1"/>
    </source>
</evidence>
<organism evidence="1 2">
    <name type="scientific">Bradyrhizobium ottawaense</name>
    <dbReference type="NCBI Taxonomy" id="931866"/>
    <lineage>
        <taxon>Bacteria</taxon>
        <taxon>Pseudomonadati</taxon>
        <taxon>Pseudomonadota</taxon>
        <taxon>Alphaproteobacteria</taxon>
        <taxon>Hyphomicrobiales</taxon>
        <taxon>Nitrobacteraceae</taxon>
        <taxon>Bradyrhizobium</taxon>
    </lineage>
</organism>
<accession>A0A2U8P019</accession>
<dbReference type="RefSeq" id="WP_095425239.1">
    <property type="nucleotide sequence ID" value="NZ_CP029425.2"/>
</dbReference>
<dbReference type="AlphaFoldDB" id="A0A2U8P019"/>
<reference evidence="1 2" key="2">
    <citation type="journal article" date="2017" name="Syst. Appl. Microbiol.">
        <title>Soybeans inoculated with root zone soils of Canadian native legumes harbour diverse and novel Bradyrhizobium spp. that possess agricultural potential.</title>
        <authorList>
            <person name="Bromfield E.S.P."/>
            <person name="Cloutier S."/>
            <person name="Tambong J.T."/>
            <person name="Tran Thi T.V."/>
        </authorList>
    </citation>
    <scope>NUCLEOTIDE SEQUENCE [LARGE SCALE GENOMIC DNA]</scope>
    <source>
        <strain evidence="1 2">OO99</strain>
    </source>
</reference>
<name>A0A2U8P019_9BRAD</name>